<keyword evidence="4" id="KW-1185">Reference proteome</keyword>
<sequence>MDSFTKKEQIAILVVVLFIISLLGFHFIDGNLLKQNKNIGLINDIIDEGDIEDPGEIEEETEKEEDNQIIMVHISGEVYNPGLIKLFSGDRVVDAVELAGGLKKEADLDRINLAKKLEDEEKIYIPKIGEEINKSELIASTEMPSSNDNTSNKININTCSISELESLPGIGQVIAGRIVEYRKSDSFKTIDDLKNVSGIGDKKFEGLKDFITVK</sequence>
<dbReference type="Pfam" id="PF10531">
    <property type="entry name" value="SLBB"/>
    <property type="match status" value="1"/>
</dbReference>
<feature type="transmembrane region" description="Helical" evidence="1">
    <location>
        <begin position="10"/>
        <end position="28"/>
    </location>
</feature>
<dbReference type="InterPro" id="IPR004509">
    <property type="entry name" value="Competence_ComEA_HhH"/>
</dbReference>
<organism evidence="3 4">
    <name type="scientific">Paratissierella segnis</name>
    <dbReference type="NCBI Taxonomy" id="2763679"/>
    <lineage>
        <taxon>Bacteria</taxon>
        <taxon>Bacillati</taxon>
        <taxon>Bacillota</taxon>
        <taxon>Tissierellia</taxon>
        <taxon>Tissierellales</taxon>
        <taxon>Tissierellaceae</taxon>
        <taxon>Paratissierella</taxon>
    </lineage>
</organism>
<gene>
    <name evidence="3" type="ORF">H8707_11405</name>
</gene>
<dbReference type="Gene3D" id="3.10.560.10">
    <property type="entry name" value="Outer membrane lipoprotein wza domain like"/>
    <property type="match status" value="1"/>
</dbReference>
<dbReference type="InterPro" id="IPR051675">
    <property type="entry name" value="Endo/Exo/Phosphatase_dom_1"/>
</dbReference>
<accession>A0A926ILM9</accession>
<dbReference type="InterPro" id="IPR010994">
    <property type="entry name" value="RuvA_2-like"/>
</dbReference>
<dbReference type="NCBIfam" id="TIGR00426">
    <property type="entry name" value="competence protein ComEA helix-hairpin-helix repeat region"/>
    <property type="match status" value="1"/>
</dbReference>
<comment type="caution">
    <text evidence="3">The sequence shown here is derived from an EMBL/GenBank/DDBJ whole genome shotgun (WGS) entry which is preliminary data.</text>
</comment>
<keyword evidence="1" id="KW-0472">Membrane</keyword>
<evidence type="ECO:0000313" key="3">
    <source>
        <dbReference type="EMBL" id="MBC8588823.1"/>
    </source>
</evidence>
<dbReference type="GO" id="GO:0006281">
    <property type="term" value="P:DNA repair"/>
    <property type="evidence" value="ECO:0007669"/>
    <property type="project" value="InterPro"/>
</dbReference>
<dbReference type="PANTHER" id="PTHR21180:SF32">
    <property type="entry name" value="ENDONUCLEASE_EXONUCLEASE_PHOSPHATASE FAMILY DOMAIN-CONTAINING PROTEIN 1"/>
    <property type="match status" value="1"/>
</dbReference>
<dbReference type="EMBL" id="JACRTG010000028">
    <property type="protein sequence ID" value="MBC8588823.1"/>
    <property type="molecule type" value="Genomic_DNA"/>
</dbReference>
<dbReference type="SUPFAM" id="SSF47781">
    <property type="entry name" value="RuvA domain 2-like"/>
    <property type="match status" value="1"/>
</dbReference>
<dbReference type="RefSeq" id="WP_262430278.1">
    <property type="nucleotide sequence ID" value="NZ_JACRTG010000028.1"/>
</dbReference>
<dbReference type="Gene3D" id="1.10.150.310">
    <property type="entry name" value="Tex RuvX-like domain-like"/>
    <property type="match status" value="1"/>
</dbReference>
<evidence type="ECO:0000259" key="2">
    <source>
        <dbReference type="SMART" id="SM00278"/>
    </source>
</evidence>
<feature type="domain" description="Helix-hairpin-helix DNA-binding motif class 1" evidence="2">
    <location>
        <begin position="162"/>
        <end position="181"/>
    </location>
</feature>
<dbReference type="InterPro" id="IPR019554">
    <property type="entry name" value="Soluble_ligand-bd"/>
</dbReference>
<reference evidence="3" key="1">
    <citation type="submission" date="2020-08" db="EMBL/GenBank/DDBJ databases">
        <title>Genome public.</title>
        <authorList>
            <person name="Liu C."/>
            <person name="Sun Q."/>
        </authorList>
    </citation>
    <scope>NUCLEOTIDE SEQUENCE</scope>
    <source>
        <strain evidence="3">BX21</strain>
    </source>
</reference>
<keyword evidence="1" id="KW-1133">Transmembrane helix</keyword>
<proteinExistence type="predicted"/>
<dbReference type="PANTHER" id="PTHR21180">
    <property type="entry name" value="ENDONUCLEASE/EXONUCLEASE/PHOSPHATASE FAMILY DOMAIN-CONTAINING PROTEIN 1"/>
    <property type="match status" value="1"/>
</dbReference>
<protein>
    <submittedName>
        <fullName evidence="3">Helix-hairpin-helix domain-containing protein</fullName>
    </submittedName>
</protein>
<dbReference type="AlphaFoldDB" id="A0A926ILM9"/>
<evidence type="ECO:0000313" key="4">
    <source>
        <dbReference type="Proteomes" id="UP000601171"/>
    </source>
</evidence>
<feature type="domain" description="Helix-hairpin-helix DNA-binding motif class 1" evidence="2">
    <location>
        <begin position="191"/>
        <end position="210"/>
    </location>
</feature>
<dbReference type="SMART" id="SM00278">
    <property type="entry name" value="HhH1"/>
    <property type="match status" value="2"/>
</dbReference>
<dbReference type="Proteomes" id="UP000601171">
    <property type="component" value="Unassembled WGS sequence"/>
</dbReference>
<dbReference type="GO" id="GO:0015627">
    <property type="term" value="C:type II protein secretion system complex"/>
    <property type="evidence" value="ECO:0007669"/>
    <property type="project" value="TreeGrafter"/>
</dbReference>
<dbReference type="GO" id="GO:0015628">
    <property type="term" value="P:protein secretion by the type II secretion system"/>
    <property type="evidence" value="ECO:0007669"/>
    <property type="project" value="TreeGrafter"/>
</dbReference>
<dbReference type="Pfam" id="PF12836">
    <property type="entry name" value="HHH_3"/>
    <property type="match status" value="1"/>
</dbReference>
<keyword evidence="1" id="KW-0812">Transmembrane</keyword>
<dbReference type="InterPro" id="IPR003583">
    <property type="entry name" value="Hlx-hairpin-Hlx_DNA-bd_motif"/>
</dbReference>
<evidence type="ECO:0000256" key="1">
    <source>
        <dbReference type="SAM" id="Phobius"/>
    </source>
</evidence>
<dbReference type="GO" id="GO:0003677">
    <property type="term" value="F:DNA binding"/>
    <property type="evidence" value="ECO:0007669"/>
    <property type="project" value="InterPro"/>
</dbReference>
<name>A0A926ILM9_9FIRM</name>